<evidence type="ECO:0000313" key="5">
    <source>
        <dbReference type="Proteomes" id="UP000184292"/>
    </source>
</evidence>
<dbReference type="Gene3D" id="3.40.630.30">
    <property type="match status" value="1"/>
</dbReference>
<name>A0A1M6CDB5_9RHOB</name>
<dbReference type="InterPro" id="IPR000182">
    <property type="entry name" value="GNAT_dom"/>
</dbReference>
<accession>A0A1M6CDB5</accession>
<dbReference type="STRING" id="1447782.SAMN05444417_1128"/>
<dbReference type="RefSeq" id="WP_073326833.1">
    <property type="nucleotide sequence ID" value="NZ_FQYO01000002.1"/>
</dbReference>
<dbReference type="InterPro" id="IPR050832">
    <property type="entry name" value="Bact_Acetyltransf"/>
</dbReference>
<dbReference type="OrthoDB" id="7871902at2"/>
<keyword evidence="2" id="KW-0012">Acyltransferase</keyword>
<dbReference type="Proteomes" id="UP000184292">
    <property type="component" value="Unassembled WGS sequence"/>
</dbReference>
<dbReference type="AlphaFoldDB" id="A0A1M6CDB5"/>
<dbReference type="PANTHER" id="PTHR43877:SF2">
    <property type="entry name" value="AMINOALKYLPHOSPHONATE N-ACETYLTRANSFERASE-RELATED"/>
    <property type="match status" value="1"/>
</dbReference>
<dbReference type="EMBL" id="FQYO01000002">
    <property type="protein sequence ID" value="SHI58801.1"/>
    <property type="molecule type" value="Genomic_DNA"/>
</dbReference>
<dbReference type="PROSITE" id="PS51186">
    <property type="entry name" value="GNAT"/>
    <property type="match status" value="1"/>
</dbReference>
<dbReference type="CDD" id="cd04301">
    <property type="entry name" value="NAT_SF"/>
    <property type="match status" value="1"/>
</dbReference>
<gene>
    <name evidence="4" type="ORF">SAMN05444417_1128</name>
</gene>
<keyword evidence="5" id="KW-1185">Reference proteome</keyword>
<evidence type="ECO:0000313" key="4">
    <source>
        <dbReference type="EMBL" id="SHI58801.1"/>
    </source>
</evidence>
<dbReference type="SUPFAM" id="SSF55729">
    <property type="entry name" value="Acyl-CoA N-acyltransferases (Nat)"/>
    <property type="match status" value="1"/>
</dbReference>
<sequence>MPDAAELTLRRSRPLDLEPLVDLLTDEADLALVNPSAKHPFDPMEWYEIWLNEPGDAAYYLVDDDGREQGFFALRPGIGPEQRHLAYVYVAPEARGGAGDRLTTLVEKAARDLDALTVTLKCETDNAPALNAYRAAGYEELDVNGGMATMRIDLGA</sequence>
<evidence type="ECO:0000259" key="3">
    <source>
        <dbReference type="PROSITE" id="PS51186"/>
    </source>
</evidence>
<dbReference type="PANTHER" id="PTHR43877">
    <property type="entry name" value="AMINOALKYLPHOSPHONATE N-ACETYLTRANSFERASE-RELATED-RELATED"/>
    <property type="match status" value="1"/>
</dbReference>
<protein>
    <submittedName>
        <fullName evidence="4">Protein N-acetyltransferase, RimJ/RimL family</fullName>
    </submittedName>
</protein>
<evidence type="ECO:0000256" key="2">
    <source>
        <dbReference type="ARBA" id="ARBA00023315"/>
    </source>
</evidence>
<dbReference type="GO" id="GO:0016747">
    <property type="term" value="F:acyltransferase activity, transferring groups other than amino-acyl groups"/>
    <property type="evidence" value="ECO:0007669"/>
    <property type="project" value="InterPro"/>
</dbReference>
<dbReference type="InterPro" id="IPR016181">
    <property type="entry name" value="Acyl_CoA_acyltransferase"/>
</dbReference>
<reference evidence="4 5" key="1">
    <citation type="submission" date="2016-11" db="EMBL/GenBank/DDBJ databases">
        <authorList>
            <person name="Jaros S."/>
            <person name="Januszkiewicz K."/>
            <person name="Wedrychowicz H."/>
        </authorList>
    </citation>
    <scope>NUCLEOTIDE SEQUENCE [LARGE SCALE GENOMIC DNA]</scope>
    <source>
        <strain evidence="4 5">DSM 100565</strain>
    </source>
</reference>
<proteinExistence type="predicted"/>
<keyword evidence="1 4" id="KW-0808">Transferase</keyword>
<organism evidence="4 5">
    <name type="scientific">Wenxinia saemankumensis</name>
    <dbReference type="NCBI Taxonomy" id="1447782"/>
    <lineage>
        <taxon>Bacteria</taxon>
        <taxon>Pseudomonadati</taxon>
        <taxon>Pseudomonadota</taxon>
        <taxon>Alphaproteobacteria</taxon>
        <taxon>Rhodobacterales</taxon>
        <taxon>Roseobacteraceae</taxon>
        <taxon>Wenxinia</taxon>
    </lineage>
</organism>
<dbReference type="Pfam" id="PF00583">
    <property type="entry name" value="Acetyltransf_1"/>
    <property type="match status" value="1"/>
</dbReference>
<evidence type="ECO:0000256" key="1">
    <source>
        <dbReference type="ARBA" id="ARBA00022679"/>
    </source>
</evidence>
<feature type="domain" description="N-acetyltransferase" evidence="3">
    <location>
        <begin position="7"/>
        <end position="155"/>
    </location>
</feature>